<proteinExistence type="predicted"/>
<evidence type="ECO:0000313" key="2">
    <source>
        <dbReference type="Proteomes" id="UP000807769"/>
    </source>
</evidence>
<sequence>MNTRLLQRQHTLSISALLMPKSSSLTPPPPDSPTPALHQLPPAILLLALPGFLTVPALASDVESCAWTSLAKVGMRVMESGFCLQEGGCDWAVKKALSKGLLIRQKVGLFLFLTYTIDHIIAIQHPSLRPLHHHLTLLHAHFAFTFPSSSTSPKFACAILRCLIASFVPSDPPATVYNAHLTLIAQITTPPPSLNVAANTTPAPLGAPALNKY</sequence>
<name>A0A9P7JEC5_9AGAM</name>
<dbReference type="Proteomes" id="UP000807769">
    <property type="component" value="Unassembled WGS sequence"/>
</dbReference>
<dbReference type="AlphaFoldDB" id="A0A9P7JEC5"/>
<comment type="caution">
    <text evidence="1">The sequence shown here is derived from an EMBL/GenBank/DDBJ whole genome shotgun (WGS) entry which is preliminary data.</text>
</comment>
<evidence type="ECO:0000313" key="1">
    <source>
        <dbReference type="EMBL" id="KAG1817613.1"/>
    </source>
</evidence>
<dbReference type="RefSeq" id="XP_041193855.1">
    <property type="nucleotide sequence ID" value="XM_041340030.1"/>
</dbReference>
<dbReference type="OrthoDB" id="5565328at2759"/>
<dbReference type="EMBL" id="JABBWG010000013">
    <property type="protein sequence ID" value="KAG1817613.1"/>
    <property type="molecule type" value="Genomic_DNA"/>
</dbReference>
<gene>
    <name evidence="1" type="ORF">BJ212DRAFT_1480169</name>
</gene>
<dbReference type="GeneID" id="64634046"/>
<protein>
    <submittedName>
        <fullName evidence="1">Uncharacterized protein</fullName>
    </submittedName>
</protein>
<reference evidence="1" key="1">
    <citation type="journal article" date="2020" name="New Phytol.">
        <title>Comparative genomics reveals dynamic genome evolution in host specialist ectomycorrhizal fungi.</title>
        <authorList>
            <person name="Lofgren L.A."/>
            <person name="Nguyen N.H."/>
            <person name="Vilgalys R."/>
            <person name="Ruytinx J."/>
            <person name="Liao H.L."/>
            <person name="Branco S."/>
            <person name="Kuo A."/>
            <person name="LaButti K."/>
            <person name="Lipzen A."/>
            <person name="Andreopoulos W."/>
            <person name="Pangilinan J."/>
            <person name="Riley R."/>
            <person name="Hundley H."/>
            <person name="Na H."/>
            <person name="Barry K."/>
            <person name="Grigoriev I.V."/>
            <person name="Stajich J.E."/>
            <person name="Kennedy P.G."/>
        </authorList>
    </citation>
    <scope>NUCLEOTIDE SEQUENCE</scope>
    <source>
        <strain evidence="1">MN1</strain>
    </source>
</reference>
<keyword evidence="2" id="KW-1185">Reference proteome</keyword>
<organism evidence="1 2">
    <name type="scientific">Suillus subaureus</name>
    <dbReference type="NCBI Taxonomy" id="48587"/>
    <lineage>
        <taxon>Eukaryota</taxon>
        <taxon>Fungi</taxon>
        <taxon>Dikarya</taxon>
        <taxon>Basidiomycota</taxon>
        <taxon>Agaricomycotina</taxon>
        <taxon>Agaricomycetes</taxon>
        <taxon>Agaricomycetidae</taxon>
        <taxon>Boletales</taxon>
        <taxon>Suillineae</taxon>
        <taxon>Suillaceae</taxon>
        <taxon>Suillus</taxon>
    </lineage>
</organism>
<accession>A0A9P7JEC5</accession>